<reference evidence="2 3" key="2">
    <citation type="submission" date="2019-04" db="EMBL/GenBank/DDBJ databases">
        <title>The genome sequence of big-headed turtle.</title>
        <authorList>
            <person name="Gong S."/>
        </authorList>
    </citation>
    <scope>NUCLEOTIDE SEQUENCE [LARGE SCALE GENOMIC DNA]</scope>
    <source>
        <strain evidence="2">DO16091913</strain>
        <tissue evidence="2">Muscle</tissue>
    </source>
</reference>
<protein>
    <submittedName>
        <fullName evidence="2">KAT8 regulatory NSL complex subunit 3</fullName>
    </submittedName>
</protein>
<feature type="compositionally biased region" description="Polar residues" evidence="1">
    <location>
        <begin position="93"/>
        <end position="102"/>
    </location>
</feature>
<dbReference type="Proteomes" id="UP000297703">
    <property type="component" value="Unassembled WGS sequence"/>
</dbReference>
<evidence type="ECO:0000313" key="3">
    <source>
        <dbReference type="Proteomes" id="UP000297703"/>
    </source>
</evidence>
<reference evidence="2 3" key="1">
    <citation type="submission" date="2019-04" db="EMBL/GenBank/DDBJ databases">
        <title>Draft genome of the big-headed turtle Platysternon megacephalum.</title>
        <authorList>
            <person name="Gong S."/>
        </authorList>
    </citation>
    <scope>NUCLEOTIDE SEQUENCE [LARGE SCALE GENOMIC DNA]</scope>
    <source>
        <strain evidence="2">DO16091913</strain>
        <tissue evidence="2">Muscle</tissue>
    </source>
</reference>
<dbReference type="EMBL" id="QXTE01000275">
    <property type="protein sequence ID" value="TFK00292.1"/>
    <property type="molecule type" value="Genomic_DNA"/>
</dbReference>
<comment type="caution">
    <text evidence="2">The sequence shown here is derived from an EMBL/GenBank/DDBJ whole genome shotgun (WGS) entry which is preliminary data.</text>
</comment>
<evidence type="ECO:0000313" key="2">
    <source>
        <dbReference type="EMBL" id="TFK00292.1"/>
    </source>
</evidence>
<proteinExistence type="predicted"/>
<dbReference type="AlphaFoldDB" id="A0A4D9DV97"/>
<sequence length="112" mass="11608">MLCLLTPGLNLALKAEMTQAMWQLPSDSSLPWGTGSGRTSSYILTLRWRTGKSPGTVTPPGRLIPHSSQVWAGLHLVGKEKGGSPGAGESPGSHPTTLTQSVPGMVPAAHGL</sequence>
<gene>
    <name evidence="2" type="ORF">DR999_PMT17623</name>
</gene>
<organism evidence="2 3">
    <name type="scientific">Platysternon megacephalum</name>
    <name type="common">big-headed turtle</name>
    <dbReference type="NCBI Taxonomy" id="55544"/>
    <lineage>
        <taxon>Eukaryota</taxon>
        <taxon>Metazoa</taxon>
        <taxon>Chordata</taxon>
        <taxon>Craniata</taxon>
        <taxon>Vertebrata</taxon>
        <taxon>Euteleostomi</taxon>
        <taxon>Archelosauria</taxon>
        <taxon>Testudinata</taxon>
        <taxon>Testudines</taxon>
        <taxon>Cryptodira</taxon>
        <taxon>Durocryptodira</taxon>
        <taxon>Testudinoidea</taxon>
        <taxon>Platysternidae</taxon>
        <taxon>Platysternon</taxon>
    </lineage>
</organism>
<keyword evidence="3" id="KW-1185">Reference proteome</keyword>
<accession>A0A4D9DV97</accession>
<name>A0A4D9DV97_9SAUR</name>
<feature type="region of interest" description="Disordered" evidence="1">
    <location>
        <begin position="78"/>
        <end position="112"/>
    </location>
</feature>
<evidence type="ECO:0000256" key="1">
    <source>
        <dbReference type="SAM" id="MobiDB-lite"/>
    </source>
</evidence>